<keyword evidence="2" id="KW-1185">Reference proteome</keyword>
<organism evidence="1 2">
    <name type="scientific">Aminobacter aganoensis</name>
    <dbReference type="NCBI Taxonomy" id="83264"/>
    <lineage>
        <taxon>Bacteria</taxon>
        <taxon>Pseudomonadati</taxon>
        <taxon>Pseudomonadota</taxon>
        <taxon>Alphaproteobacteria</taxon>
        <taxon>Hyphomicrobiales</taxon>
        <taxon>Phyllobacteriaceae</taxon>
        <taxon>Aminobacter</taxon>
    </lineage>
</organism>
<gene>
    <name evidence="1" type="ORF">GGR00_001579</name>
</gene>
<dbReference type="Pfam" id="PF01724">
    <property type="entry name" value="DUF29"/>
    <property type="match status" value="1"/>
</dbReference>
<dbReference type="AlphaFoldDB" id="A0A7X0KK96"/>
<comment type="caution">
    <text evidence="1">The sequence shown here is derived from an EMBL/GenBank/DDBJ whole genome shotgun (WGS) entry which is preliminary data.</text>
</comment>
<accession>A0A7X0KK96</accession>
<sequence>MNKIFGKPQLTPYGADYARWCAEQGALLREGNLQALDRENLAEEIESLGRSDKREIESRLNVLLVHLLKWRFQPDQRAGSWKATITEQRWRISRVVKDSPSLNSYPRKVLAEEYALARSNAATETGLLADAFPSDCPFSISQVLDLEFFPQ</sequence>
<dbReference type="PANTHER" id="PTHR34235">
    <property type="entry name" value="SLR1203 PROTEIN-RELATED"/>
    <property type="match status" value="1"/>
</dbReference>
<dbReference type="EMBL" id="JACHOU010000003">
    <property type="protein sequence ID" value="MBB6353805.1"/>
    <property type="molecule type" value="Genomic_DNA"/>
</dbReference>
<dbReference type="Proteomes" id="UP000536262">
    <property type="component" value="Unassembled WGS sequence"/>
</dbReference>
<dbReference type="InterPro" id="IPR002636">
    <property type="entry name" value="DUF29"/>
</dbReference>
<evidence type="ECO:0008006" key="3">
    <source>
        <dbReference type="Google" id="ProtNLM"/>
    </source>
</evidence>
<proteinExistence type="predicted"/>
<evidence type="ECO:0000313" key="1">
    <source>
        <dbReference type="EMBL" id="MBB6353805.1"/>
    </source>
</evidence>
<dbReference type="RefSeq" id="WP_184699024.1">
    <property type="nucleotide sequence ID" value="NZ_BAABEG010000001.1"/>
</dbReference>
<dbReference type="Gene3D" id="1.20.1220.20">
    <property type="entry name" value="Uncharcterised protein PF01724"/>
    <property type="match status" value="1"/>
</dbReference>
<protein>
    <recommendedName>
        <fullName evidence="3">DUF29 domain-containing protein</fullName>
    </recommendedName>
</protein>
<dbReference type="PANTHER" id="PTHR34235:SF4">
    <property type="entry name" value="SLR0291 PROTEIN"/>
    <property type="match status" value="1"/>
</dbReference>
<reference evidence="1 2" key="1">
    <citation type="submission" date="2020-08" db="EMBL/GenBank/DDBJ databases">
        <title>Genomic Encyclopedia of Type Strains, Phase IV (KMG-IV): sequencing the most valuable type-strain genomes for metagenomic binning, comparative biology and taxonomic classification.</title>
        <authorList>
            <person name="Goeker M."/>
        </authorList>
    </citation>
    <scope>NUCLEOTIDE SEQUENCE [LARGE SCALE GENOMIC DNA]</scope>
    <source>
        <strain evidence="1 2">DSM 7051</strain>
    </source>
</reference>
<name>A0A7X0KK96_9HYPH</name>
<evidence type="ECO:0000313" key="2">
    <source>
        <dbReference type="Proteomes" id="UP000536262"/>
    </source>
</evidence>